<keyword evidence="8" id="KW-1185">Reference proteome</keyword>
<evidence type="ECO:0000256" key="3">
    <source>
        <dbReference type="ARBA" id="ARBA00022801"/>
    </source>
</evidence>
<gene>
    <name evidence="7" type="ORF">ACFQ03_25035</name>
</gene>
<feature type="compositionally biased region" description="Low complexity" evidence="4">
    <location>
        <begin position="246"/>
        <end position="260"/>
    </location>
</feature>
<keyword evidence="3" id="KW-0378">Hydrolase</keyword>
<feature type="compositionally biased region" description="Basic and acidic residues" evidence="4">
    <location>
        <begin position="232"/>
        <end position="244"/>
    </location>
</feature>
<dbReference type="InterPro" id="IPR035437">
    <property type="entry name" value="SNase_OB-fold_sf"/>
</dbReference>
<feature type="compositionally biased region" description="Low complexity" evidence="4">
    <location>
        <begin position="201"/>
        <end position="212"/>
    </location>
</feature>
<feature type="region of interest" description="Disordered" evidence="4">
    <location>
        <begin position="201"/>
        <end position="275"/>
    </location>
</feature>
<dbReference type="EMBL" id="JBHTIU010000108">
    <property type="protein sequence ID" value="MFD0872392.1"/>
    <property type="molecule type" value="Genomic_DNA"/>
</dbReference>
<keyword evidence="1" id="KW-0540">Nuclease</keyword>
<dbReference type="PANTHER" id="PTHR12302">
    <property type="entry name" value="EBNA2 BINDING PROTEIN P100"/>
    <property type="match status" value="1"/>
</dbReference>
<dbReference type="RefSeq" id="WP_379291750.1">
    <property type="nucleotide sequence ID" value="NZ_JBHTIU010000108.1"/>
</dbReference>
<evidence type="ECO:0000256" key="4">
    <source>
        <dbReference type="SAM" id="MobiDB-lite"/>
    </source>
</evidence>
<name>A0ABW3DFY9_9BACL</name>
<dbReference type="Pfam" id="PF00565">
    <property type="entry name" value="SNase"/>
    <property type="match status" value="1"/>
</dbReference>
<dbReference type="PANTHER" id="PTHR12302:SF3">
    <property type="entry name" value="SERINE_THREONINE-PROTEIN KINASE 31"/>
    <property type="match status" value="1"/>
</dbReference>
<feature type="region of interest" description="Disordered" evidence="4">
    <location>
        <begin position="28"/>
        <end position="53"/>
    </location>
</feature>
<accession>A0ABW3DFY9</accession>
<dbReference type="SMART" id="SM00318">
    <property type="entry name" value="SNc"/>
    <property type="match status" value="1"/>
</dbReference>
<keyword evidence="5" id="KW-0732">Signal</keyword>
<dbReference type="Proteomes" id="UP001597120">
    <property type="component" value="Unassembled WGS sequence"/>
</dbReference>
<dbReference type="CDD" id="cd00175">
    <property type="entry name" value="SNc"/>
    <property type="match status" value="1"/>
</dbReference>
<sequence>MRKWILFCMIMWGSLAILTGCAKGPSLQGTQASTGVESQTGSGSLAQEGDEDQARRIPAQIVRVVDGDTVEVSIDGKQEKVRLLLVDTPETVHPNKPVEPFGPEASQFAKDTLTDKEVQLEMDVSERDKYGRLLAYLWVDDQMFNEMLLEKGLARVAYVYPPNVKHVDRFREIQKQAQEKGIGIWSIENYALEDGFNQKAAAKAEQGEADGQGTAGKSPEPSPSAKPPKSSDQTKAEEPVKEEESSSAVAAGEPAAACEEPTIKGNHSSSGDWIYHVPGGQFYEKTKAEEMFCTEEEAVAAGYRKSKR</sequence>
<dbReference type="PROSITE" id="PS51257">
    <property type="entry name" value="PROKAR_LIPOPROTEIN"/>
    <property type="match status" value="1"/>
</dbReference>
<dbReference type="InterPro" id="IPR016071">
    <property type="entry name" value="Staphylococal_nuclease_OB-fold"/>
</dbReference>
<dbReference type="PROSITE" id="PS50830">
    <property type="entry name" value="TNASE_3"/>
    <property type="match status" value="1"/>
</dbReference>
<evidence type="ECO:0000256" key="5">
    <source>
        <dbReference type="SAM" id="SignalP"/>
    </source>
</evidence>
<organism evidence="7 8">
    <name type="scientific">Paenibacillus residui</name>
    <dbReference type="NCBI Taxonomy" id="629724"/>
    <lineage>
        <taxon>Bacteria</taxon>
        <taxon>Bacillati</taxon>
        <taxon>Bacillota</taxon>
        <taxon>Bacilli</taxon>
        <taxon>Bacillales</taxon>
        <taxon>Paenibacillaceae</taxon>
        <taxon>Paenibacillus</taxon>
    </lineage>
</organism>
<evidence type="ECO:0000313" key="7">
    <source>
        <dbReference type="EMBL" id="MFD0872392.1"/>
    </source>
</evidence>
<evidence type="ECO:0000313" key="8">
    <source>
        <dbReference type="Proteomes" id="UP001597120"/>
    </source>
</evidence>
<evidence type="ECO:0000256" key="2">
    <source>
        <dbReference type="ARBA" id="ARBA00022759"/>
    </source>
</evidence>
<dbReference type="PROSITE" id="PS01123">
    <property type="entry name" value="TNASE_1"/>
    <property type="match status" value="1"/>
</dbReference>
<evidence type="ECO:0000259" key="6">
    <source>
        <dbReference type="PROSITE" id="PS50830"/>
    </source>
</evidence>
<feature type="chain" id="PRO_5046872631" evidence="5">
    <location>
        <begin position="20"/>
        <end position="308"/>
    </location>
</feature>
<feature type="compositionally biased region" description="Polar residues" evidence="4">
    <location>
        <begin position="28"/>
        <end position="45"/>
    </location>
</feature>
<protein>
    <submittedName>
        <fullName evidence="7">Thermonuclease family protein</fullName>
    </submittedName>
</protein>
<reference evidence="8" key="1">
    <citation type="journal article" date="2019" name="Int. J. Syst. Evol. Microbiol.">
        <title>The Global Catalogue of Microorganisms (GCM) 10K type strain sequencing project: providing services to taxonomists for standard genome sequencing and annotation.</title>
        <authorList>
            <consortium name="The Broad Institute Genomics Platform"/>
            <consortium name="The Broad Institute Genome Sequencing Center for Infectious Disease"/>
            <person name="Wu L."/>
            <person name="Ma J."/>
        </authorList>
    </citation>
    <scope>NUCLEOTIDE SEQUENCE [LARGE SCALE GENOMIC DNA]</scope>
    <source>
        <strain evidence="8">CCUG 57263</strain>
    </source>
</reference>
<comment type="caution">
    <text evidence="7">The sequence shown here is derived from an EMBL/GenBank/DDBJ whole genome shotgun (WGS) entry which is preliminary data.</text>
</comment>
<keyword evidence="2" id="KW-0255">Endonuclease</keyword>
<dbReference type="SUPFAM" id="SSF50199">
    <property type="entry name" value="Staphylococcal nuclease"/>
    <property type="match status" value="1"/>
</dbReference>
<proteinExistence type="predicted"/>
<dbReference type="InterPro" id="IPR002071">
    <property type="entry name" value="Thermonucl_AS"/>
</dbReference>
<dbReference type="Gene3D" id="2.40.50.90">
    <property type="match status" value="1"/>
</dbReference>
<feature type="domain" description="TNase-like" evidence="6">
    <location>
        <begin position="55"/>
        <end position="187"/>
    </location>
</feature>
<evidence type="ECO:0000256" key="1">
    <source>
        <dbReference type="ARBA" id="ARBA00022722"/>
    </source>
</evidence>
<feature type="signal peptide" evidence="5">
    <location>
        <begin position="1"/>
        <end position="19"/>
    </location>
</feature>